<dbReference type="PANTHER" id="PTHR30625:SF3">
    <property type="entry name" value="TOL-PAL SYSTEM PROTEIN TOLQ"/>
    <property type="match status" value="1"/>
</dbReference>
<dbReference type="GO" id="GO:0017038">
    <property type="term" value="P:protein import"/>
    <property type="evidence" value="ECO:0007669"/>
    <property type="project" value="TreeGrafter"/>
</dbReference>
<keyword evidence="6" id="KW-0813">Transport</keyword>
<comment type="subcellular location">
    <subcellularLocation>
        <location evidence="1">Cell membrane</location>
        <topology evidence="1">Multi-pass membrane protein</topology>
    </subcellularLocation>
    <subcellularLocation>
        <location evidence="6">Membrane</location>
        <topology evidence="6">Multi-pass membrane protein</topology>
    </subcellularLocation>
</comment>
<proteinExistence type="inferred from homology"/>
<dbReference type="InterPro" id="IPR002898">
    <property type="entry name" value="MotA_ExbB_proton_chnl"/>
</dbReference>
<dbReference type="Pfam" id="PF01618">
    <property type="entry name" value="MotA_ExbB"/>
    <property type="match status" value="1"/>
</dbReference>
<dbReference type="KEGG" id="bhf:C3V43_11525"/>
<evidence type="ECO:0000256" key="5">
    <source>
        <dbReference type="ARBA" id="ARBA00023136"/>
    </source>
</evidence>
<dbReference type="GO" id="GO:0005886">
    <property type="term" value="C:plasma membrane"/>
    <property type="evidence" value="ECO:0007669"/>
    <property type="project" value="UniProtKB-SubCell"/>
</dbReference>
<evidence type="ECO:0000313" key="9">
    <source>
        <dbReference type="Proteomes" id="UP000295600"/>
    </source>
</evidence>
<evidence type="ECO:0000256" key="2">
    <source>
        <dbReference type="ARBA" id="ARBA00022475"/>
    </source>
</evidence>
<name>A0A2R3MTS4_9BACE</name>
<organism evidence="8 9">
    <name type="scientific">Prevotella heparinolytica</name>
    <dbReference type="NCBI Taxonomy" id="28113"/>
    <lineage>
        <taxon>Bacteria</taxon>
        <taxon>Pseudomonadati</taxon>
        <taxon>Bacteroidota</taxon>
        <taxon>Bacteroidia</taxon>
        <taxon>Bacteroidales</taxon>
        <taxon>Bacteroidaceae</taxon>
        <taxon>Bacteroides</taxon>
    </lineage>
</organism>
<accession>A0A2R3MTS4</accession>
<dbReference type="Proteomes" id="UP000295600">
    <property type="component" value="Unassembled WGS sequence"/>
</dbReference>
<keyword evidence="6" id="KW-0653">Protein transport</keyword>
<comment type="similarity">
    <text evidence="6">Belongs to the exbB/tolQ family.</text>
</comment>
<evidence type="ECO:0000259" key="7">
    <source>
        <dbReference type="Pfam" id="PF01618"/>
    </source>
</evidence>
<dbReference type="RefSeq" id="WP_106069935.1">
    <property type="nucleotide sequence ID" value="NZ_CAUSQV010000001.1"/>
</dbReference>
<keyword evidence="4" id="KW-1133">Transmembrane helix</keyword>
<feature type="domain" description="MotA/TolQ/ExbB proton channel" evidence="7">
    <location>
        <begin position="95"/>
        <end position="181"/>
    </location>
</feature>
<comment type="caution">
    <text evidence="8">The sequence shown here is derived from an EMBL/GenBank/DDBJ whole genome shotgun (WGS) entry which is preliminary data.</text>
</comment>
<evidence type="ECO:0000313" key="8">
    <source>
        <dbReference type="EMBL" id="TCO93742.1"/>
    </source>
</evidence>
<dbReference type="GeneID" id="94549047"/>
<evidence type="ECO:0000256" key="3">
    <source>
        <dbReference type="ARBA" id="ARBA00022692"/>
    </source>
</evidence>
<dbReference type="PANTHER" id="PTHR30625">
    <property type="entry name" value="PROTEIN TOLQ"/>
    <property type="match status" value="1"/>
</dbReference>
<reference evidence="8 9" key="1">
    <citation type="submission" date="2019-03" db="EMBL/GenBank/DDBJ databases">
        <title>Genomic Encyclopedia of Type Strains, Phase IV (KMG-IV): sequencing the most valuable type-strain genomes for metagenomic binning, comparative biology and taxonomic classification.</title>
        <authorList>
            <person name="Goeker M."/>
        </authorList>
    </citation>
    <scope>NUCLEOTIDE SEQUENCE [LARGE SCALE GENOMIC DNA]</scope>
    <source>
        <strain evidence="8 9">DSM 23917</strain>
    </source>
</reference>
<dbReference type="AlphaFoldDB" id="A0A2R3MTS4"/>
<keyword evidence="3" id="KW-0812">Transmembrane</keyword>
<keyword evidence="5" id="KW-0472">Membrane</keyword>
<keyword evidence="2" id="KW-1003">Cell membrane</keyword>
<protein>
    <submittedName>
        <fullName evidence="8">Outer membrane transport energization protein ExbB</fullName>
    </submittedName>
</protein>
<sequence>MNYISDVLFWISTGLLVPVVVLLIWFFVRAILLLGGFFGQYLMMRKIGAQIREQMDALTVDNLDTLSDRLPKSKQAVIVAYINKVVAARGSKAQVNRLLDRYGQFVEKDMSLPTTLLKMGPMLGLMGTLIPMGPALVGLSTGDIASMAYNMQVAFATTVVGLSSAAIGFIAKQAKSRWYAEDMSNLEFIAELLDEQTTVE</sequence>
<dbReference type="EMBL" id="SLXB01000006">
    <property type="protein sequence ID" value="TCO93742.1"/>
    <property type="molecule type" value="Genomic_DNA"/>
</dbReference>
<evidence type="ECO:0000256" key="6">
    <source>
        <dbReference type="RuleBase" id="RU004057"/>
    </source>
</evidence>
<evidence type="ECO:0000256" key="1">
    <source>
        <dbReference type="ARBA" id="ARBA00004651"/>
    </source>
</evidence>
<evidence type="ECO:0000256" key="4">
    <source>
        <dbReference type="ARBA" id="ARBA00022989"/>
    </source>
</evidence>
<dbReference type="InterPro" id="IPR050790">
    <property type="entry name" value="ExbB/TolQ_transport"/>
</dbReference>
<gene>
    <name evidence="8" type="ORF">EV202_10633</name>
</gene>